<dbReference type="RefSeq" id="XP_009801601.1">
    <property type="nucleotide sequence ID" value="XM_009803299.1"/>
</dbReference>
<accession>A0A1U7YBU8</accession>
<reference evidence="1" key="1">
    <citation type="journal article" date="2013" name="Genome Biol.">
        <title>Reference genomes and transcriptomes of Nicotiana sylvestris and Nicotiana tomentosiformis.</title>
        <authorList>
            <person name="Sierro N."/>
            <person name="Battey J.N."/>
            <person name="Ouadi S."/>
            <person name="Bovet L."/>
            <person name="Goepfert S."/>
            <person name="Bakaher N."/>
            <person name="Peitsch M.C."/>
            <person name="Ivanov N.V."/>
        </authorList>
    </citation>
    <scope>NUCLEOTIDE SEQUENCE [LARGE SCALE GENOMIC DNA]</scope>
</reference>
<dbReference type="AlphaFoldDB" id="A0A1U7YBU8"/>
<evidence type="ECO:0000313" key="3">
    <source>
        <dbReference type="RefSeq" id="XP_009801602.1"/>
    </source>
</evidence>
<keyword evidence="1" id="KW-1185">Reference proteome</keyword>
<protein>
    <submittedName>
        <fullName evidence="2 3">Uncharacterized protein LOC104247323</fullName>
    </submittedName>
</protein>
<gene>
    <name evidence="2 3" type="primary">LOC104247323</name>
</gene>
<sequence length="147" mass="16119">MLRRVLLSDFSEGGLGPALGKSLPNPGLPAPSSSILRRQSPLWVWRTISLTQRFPQKFLVASTYSSPIVTPVVSTLTIAPAAPTTSHVVHSTNASKLRIMAQVSEGIDLQELEGMPTSNLVSDMMRFTLRARLIYSQISERISHYEG</sequence>
<proteinExistence type="predicted"/>
<dbReference type="RefSeq" id="XP_009801602.1">
    <property type="nucleotide sequence ID" value="XM_009803300.1"/>
</dbReference>
<organism evidence="1 3">
    <name type="scientific">Nicotiana sylvestris</name>
    <name type="common">Wood tobacco</name>
    <name type="synonym">South American tobacco</name>
    <dbReference type="NCBI Taxonomy" id="4096"/>
    <lineage>
        <taxon>Eukaryota</taxon>
        <taxon>Viridiplantae</taxon>
        <taxon>Streptophyta</taxon>
        <taxon>Embryophyta</taxon>
        <taxon>Tracheophyta</taxon>
        <taxon>Spermatophyta</taxon>
        <taxon>Magnoliopsida</taxon>
        <taxon>eudicotyledons</taxon>
        <taxon>Gunneridae</taxon>
        <taxon>Pentapetalae</taxon>
        <taxon>asterids</taxon>
        <taxon>lamiids</taxon>
        <taxon>Solanales</taxon>
        <taxon>Solanaceae</taxon>
        <taxon>Nicotianoideae</taxon>
        <taxon>Nicotianeae</taxon>
        <taxon>Nicotiana</taxon>
    </lineage>
</organism>
<name>A0A1U7YBU8_NICSY</name>
<evidence type="ECO:0000313" key="1">
    <source>
        <dbReference type="Proteomes" id="UP000189701"/>
    </source>
</evidence>
<evidence type="ECO:0000313" key="2">
    <source>
        <dbReference type="RefSeq" id="XP_009801601.1"/>
    </source>
</evidence>
<dbReference type="Proteomes" id="UP000189701">
    <property type="component" value="Unplaced"/>
</dbReference>
<reference evidence="2 3" key="2">
    <citation type="submission" date="2025-04" db="UniProtKB">
        <authorList>
            <consortium name="RefSeq"/>
        </authorList>
    </citation>
    <scope>IDENTIFICATION</scope>
    <source>
        <tissue evidence="2 3">Leaf</tissue>
    </source>
</reference>